<dbReference type="Proteomes" id="UP000887564">
    <property type="component" value="Unplaced"/>
</dbReference>
<dbReference type="AlphaFoldDB" id="A0A914R6D2"/>
<evidence type="ECO:0000313" key="1">
    <source>
        <dbReference type="Proteomes" id="UP000887564"/>
    </source>
</evidence>
<protein>
    <submittedName>
        <fullName evidence="2">Uncharacterized protein</fullName>
    </submittedName>
</protein>
<evidence type="ECO:0000313" key="2">
    <source>
        <dbReference type="WBParaSite" id="PEQ_0000182301-mRNA-1"/>
    </source>
</evidence>
<dbReference type="WBParaSite" id="PEQ_0000182301-mRNA-1">
    <property type="protein sequence ID" value="PEQ_0000182301-mRNA-1"/>
    <property type="gene ID" value="PEQ_0000182301"/>
</dbReference>
<keyword evidence="1" id="KW-1185">Reference proteome</keyword>
<accession>A0A914R6D2</accession>
<name>A0A914R6D2_PAREQ</name>
<organism evidence="1 2">
    <name type="scientific">Parascaris equorum</name>
    <name type="common">Equine roundworm</name>
    <dbReference type="NCBI Taxonomy" id="6256"/>
    <lineage>
        <taxon>Eukaryota</taxon>
        <taxon>Metazoa</taxon>
        <taxon>Ecdysozoa</taxon>
        <taxon>Nematoda</taxon>
        <taxon>Chromadorea</taxon>
        <taxon>Rhabditida</taxon>
        <taxon>Spirurina</taxon>
        <taxon>Ascaridomorpha</taxon>
        <taxon>Ascaridoidea</taxon>
        <taxon>Ascarididae</taxon>
        <taxon>Parascaris</taxon>
    </lineage>
</organism>
<proteinExistence type="predicted"/>
<sequence>MASEQVDSEEFDLREAIIERLERNGTLNRIQAELRAAIFLAIEENENTEELQRVTSYAKSLEYALVYNFL</sequence>
<reference evidence="2" key="1">
    <citation type="submission" date="2022-11" db="UniProtKB">
        <authorList>
            <consortium name="WormBaseParasite"/>
        </authorList>
    </citation>
    <scope>IDENTIFICATION</scope>
</reference>